<evidence type="ECO:0000256" key="1">
    <source>
        <dbReference type="SAM" id="MobiDB-lite"/>
    </source>
</evidence>
<keyword evidence="2" id="KW-1133">Transmembrane helix</keyword>
<keyword evidence="2" id="KW-0812">Transmembrane</keyword>
<keyword evidence="2" id="KW-0472">Membrane</keyword>
<protein>
    <recommendedName>
        <fullName evidence="5">Lysyl-tRNA synthetase</fullName>
    </recommendedName>
</protein>
<comment type="caution">
    <text evidence="3">The sequence shown here is derived from an EMBL/GenBank/DDBJ whole genome shotgun (WGS) entry which is preliminary data.</text>
</comment>
<gene>
    <name evidence="3" type="ORF">FHX50_000901</name>
</gene>
<organism evidence="3 4">
    <name type="scientific">Helcobacillus massiliensis</name>
    <dbReference type="NCBI Taxonomy" id="521392"/>
    <lineage>
        <taxon>Bacteria</taxon>
        <taxon>Bacillati</taxon>
        <taxon>Actinomycetota</taxon>
        <taxon>Actinomycetes</taxon>
        <taxon>Micrococcales</taxon>
        <taxon>Dermabacteraceae</taxon>
        <taxon>Helcobacillus</taxon>
    </lineage>
</organism>
<evidence type="ECO:0000256" key="2">
    <source>
        <dbReference type="SAM" id="Phobius"/>
    </source>
</evidence>
<feature type="transmembrane region" description="Helical" evidence="2">
    <location>
        <begin position="6"/>
        <end position="24"/>
    </location>
</feature>
<dbReference type="RefSeq" id="WP_183374864.1">
    <property type="nucleotide sequence ID" value="NZ_CBCSFZ010000016.1"/>
</dbReference>
<feature type="region of interest" description="Disordered" evidence="1">
    <location>
        <begin position="39"/>
        <end position="65"/>
    </location>
</feature>
<feature type="compositionally biased region" description="Basic and acidic residues" evidence="1">
    <location>
        <begin position="39"/>
        <end position="51"/>
    </location>
</feature>
<dbReference type="AlphaFoldDB" id="A0A839QQ80"/>
<evidence type="ECO:0000313" key="3">
    <source>
        <dbReference type="EMBL" id="MBB3022653.1"/>
    </source>
</evidence>
<proteinExistence type="predicted"/>
<keyword evidence="4" id="KW-1185">Reference proteome</keyword>
<dbReference type="EMBL" id="JACHWP010000001">
    <property type="protein sequence ID" value="MBB3022653.1"/>
    <property type="molecule type" value="Genomic_DNA"/>
</dbReference>
<sequence>MDIWFELGALVPSIGVGLLFWFVLRSIVRADRGQRAAEREAEREWELHHGSPDSPSQSPAPEGRE</sequence>
<dbReference type="Proteomes" id="UP000568050">
    <property type="component" value="Unassembled WGS sequence"/>
</dbReference>
<reference evidence="3 4" key="1">
    <citation type="submission" date="2020-08" db="EMBL/GenBank/DDBJ databases">
        <title>Sequencing the genomes of 1000 actinobacteria strains.</title>
        <authorList>
            <person name="Klenk H.-P."/>
        </authorList>
    </citation>
    <scope>NUCLEOTIDE SEQUENCE [LARGE SCALE GENOMIC DNA]</scope>
    <source>
        <strain evidence="3 4">DSM 23040</strain>
    </source>
</reference>
<evidence type="ECO:0008006" key="5">
    <source>
        <dbReference type="Google" id="ProtNLM"/>
    </source>
</evidence>
<evidence type="ECO:0000313" key="4">
    <source>
        <dbReference type="Proteomes" id="UP000568050"/>
    </source>
</evidence>
<name>A0A839QQ80_9MICO</name>
<accession>A0A839QQ80</accession>